<evidence type="ECO:0000256" key="1">
    <source>
        <dbReference type="SAM" id="MobiDB-lite"/>
    </source>
</evidence>
<organism evidence="2 3">
    <name type="scientific">Ridgeia piscesae</name>
    <name type="common">Tubeworm</name>
    <dbReference type="NCBI Taxonomy" id="27915"/>
    <lineage>
        <taxon>Eukaryota</taxon>
        <taxon>Metazoa</taxon>
        <taxon>Spiralia</taxon>
        <taxon>Lophotrochozoa</taxon>
        <taxon>Annelida</taxon>
        <taxon>Polychaeta</taxon>
        <taxon>Sedentaria</taxon>
        <taxon>Canalipalpata</taxon>
        <taxon>Sabellida</taxon>
        <taxon>Siboglinidae</taxon>
        <taxon>Ridgeia</taxon>
    </lineage>
</organism>
<sequence length="680" mass="77272">MSSRALRKLHGSTDIVIPASVRDSAGDHGDGEDEVSDDIDDQLEPCKRRNRKKKRNNYSNPFDLLCEDGGEDATAEAAESEDEATPVDGATQQDEQIPQETSRCKKKKKKKKKHKTEQKNESNQQNGTVDDIEASIREVNELFGDSHGNQQSSSAFDLGDSMTLDMKALLAVEHRNLNPDNEMRRIFGSRVVQSESSRRGRNRVYRKNSWLTRPKDNWPKFGKTGLAMNVVESTSTSCKYFLFEHSKPYQKVQFQFLDAVESLDPQTIMDLTNVHPYHVDSLLQLSEICKMSEDLQMAAELIERALYVFECGFHPLFSLTQGNCRLGYKQAENRAFFLALFRHLVFVGERGCYRTSLEFCKLILSLDPDEDPLCILLMIDFYALRSEQYTFLIRMFHEWEAHRNLSQLPNFAFSVPLAMFHKATAEEKNLAQADEMLQDSLMLFPTILSQLMDKCGVVIDSQVAAHAFFGPQAELGQTEALRHLVALYVGRCYACWKEPDVLVWLERNVKEVLRLVDSNDPRPNQYAERRKSRYTGTPRNIYRHIIISEIKEAKATLPPELASTPVLSYDPLPPLNSIAAYERPERRRRVQESGPLSMFFRSLLPNFNIQELADDDPPGGAAGGARANLQEGIGAVMDAMRDLLQNIRPVAPPVEGDEQQDNNEGDGVERAEGEHREEWD</sequence>
<feature type="region of interest" description="Disordered" evidence="1">
    <location>
        <begin position="644"/>
        <end position="680"/>
    </location>
</feature>
<evidence type="ECO:0000313" key="2">
    <source>
        <dbReference type="EMBL" id="KAK2188956.1"/>
    </source>
</evidence>
<feature type="compositionally biased region" description="Basic residues" evidence="1">
    <location>
        <begin position="104"/>
        <end position="116"/>
    </location>
</feature>
<protein>
    <recommendedName>
        <fullName evidence="4">Transcription factor 25</fullName>
    </recommendedName>
</protein>
<dbReference type="AlphaFoldDB" id="A0AAD9P6C6"/>
<accession>A0AAD9P6C6</accession>
<name>A0AAD9P6C6_RIDPI</name>
<dbReference type="EMBL" id="JAODUO010000118">
    <property type="protein sequence ID" value="KAK2188956.1"/>
    <property type="molecule type" value="Genomic_DNA"/>
</dbReference>
<dbReference type="InterPro" id="IPR006994">
    <property type="entry name" value="TCF25/Rqc1"/>
</dbReference>
<feature type="compositionally biased region" description="Basic and acidic residues" evidence="1">
    <location>
        <begin position="667"/>
        <end position="680"/>
    </location>
</feature>
<feature type="compositionally biased region" description="Polar residues" evidence="1">
    <location>
        <begin position="90"/>
        <end position="101"/>
    </location>
</feature>
<proteinExistence type="predicted"/>
<dbReference type="PANTHER" id="PTHR22684">
    <property type="entry name" value="NULP1-RELATED"/>
    <property type="match status" value="1"/>
</dbReference>
<feature type="compositionally biased region" description="Basic residues" evidence="1">
    <location>
        <begin position="1"/>
        <end position="10"/>
    </location>
</feature>
<feature type="compositionally biased region" description="Acidic residues" evidence="1">
    <location>
        <begin position="30"/>
        <end position="43"/>
    </location>
</feature>
<reference evidence="2" key="1">
    <citation type="journal article" date="2023" name="Mol. Biol. Evol.">
        <title>Third-Generation Sequencing Reveals the Adaptive Role of the Epigenome in Three Deep-Sea Polychaetes.</title>
        <authorList>
            <person name="Perez M."/>
            <person name="Aroh O."/>
            <person name="Sun Y."/>
            <person name="Lan Y."/>
            <person name="Juniper S.K."/>
            <person name="Young C.R."/>
            <person name="Angers B."/>
            <person name="Qian P.Y."/>
        </authorList>
    </citation>
    <scope>NUCLEOTIDE SEQUENCE</scope>
    <source>
        <strain evidence="2">R07B-5</strain>
    </source>
</reference>
<comment type="caution">
    <text evidence="2">The sequence shown here is derived from an EMBL/GenBank/DDBJ whole genome shotgun (WGS) entry which is preliminary data.</text>
</comment>
<evidence type="ECO:0008006" key="4">
    <source>
        <dbReference type="Google" id="ProtNLM"/>
    </source>
</evidence>
<dbReference type="Proteomes" id="UP001209878">
    <property type="component" value="Unassembled WGS sequence"/>
</dbReference>
<dbReference type="GO" id="GO:1990112">
    <property type="term" value="C:RQC complex"/>
    <property type="evidence" value="ECO:0007669"/>
    <property type="project" value="TreeGrafter"/>
</dbReference>
<evidence type="ECO:0000313" key="3">
    <source>
        <dbReference type="Proteomes" id="UP001209878"/>
    </source>
</evidence>
<dbReference type="Pfam" id="PF04910">
    <property type="entry name" value="Tcf25"/>
    <property type="match status" value="1"/>
</dbReference>
<keyword evidence="3" id="KW-1185">Reference proteome</keyword>
<feature type="region of interest" description="Disordered" evidence="1">
    <location>
        <begin position="1"/>
        <end position="132"/>
    </location>
</feature>
<dbReference type="PANTHER" id="PTHR22684:SF0">
    <property type="entry name" value="RIBOSOME QUALITY CONTROL COMPLEX SUBUNIT TCF25"/>
    <property type="match status" value="1"/>
</dbReference>
<feature type="compositionally biased region" description="Acidic residues" evidence="1">
    <location>
        <begin position="655"/>
        <end position="666"/>
    </location>
</feature>
<gene>
    <name evidence="2" type="ORF">NP493_119g07090</name>
</gene>
<feature type="compositionally biased region" description="Acidic residues" evidence="1">
    <location>
        <begin position="65"/>
        <end position="85"/>
    </location>
</feature>